<evidence type="ECO:0000313" key="9">
    <source>
        <dbReference type="Proteomes" id="UP001187682"/>
    </source>
</evidence>
<proteinExistence type="inferred from homology"/>
<dbReference type="GO" id="GO:0003677">
    <property type="term" value="F:DNA binding"/>
    <property type="evidence" value="ECO:0007669"/>
    <property type="project" value="UniProtKB-KW"/>
</dbReference>
<keyword evidence="9" id="KW-1185">Reference proteome</keyword>
<keyword evidence="3" id="KW-0235">DNA replication</keyword>
<name>A0AAE8MW33_9PEZI</name>
<feature type="region of interest" description="Disordered" evidence="6">
    <location>
        <begin position="84"/>
        <end position="126"/>
    </location>
</feature>
<evidence type="ECO:0000256" key="2">
    <source>
        <dbReference type="ARBA" id="ARBA00010840"/>
    </source>
</evidence>
<evidence type="ECO:0000256" key="1">
    <source>
        <dbReference type="ARBA" id="ARBA00004123"/>
    </source>
</evidence>
<evidence type="ECO:0000256" key="6">
    <source>
        <dbReference type="SAM" id="MobiDB-lite"/>
    </source>
</evidence>
<reference evidence="8" key="1">
    <citation type="submission" date="2018-03" db="EMBL/GenBank/DDBJ databases">
        <authorList>
            <person name="Guldener U."/>
        </authorList>
    </citation>
    <scope>NUCLEOTIDE SEQUENCE</scope>
</reference>
<organism evidence="8 9">
    <name type="scientific">Cephalotrichum gorgonifer</name>
    <dbReference type="NCBI Taxonomy" id="2041049"/>
    <lineage>
        <taxon>Eukaryota</taxon>
        <taxon>Fungi</taxon>
        <taxon>Dikarya</taxon>
        <taxon>Ascomycota</taxon>
        <taxon>Pezizomycotina</taxon>
        <taxon>Sordariomycetes</taxon>
        <taxon>Hypocreomycetidae</taxon>
        <taxon>Microascales</taxon>
        <taxon>Microascaceae</taxon>
        <taxon>Cephalotrichum</taxon>
    </lineage>
</organism>
<dbReference type="EMBL" id="ONZQ02000003">
    <property type="protein sequence ID" value="SPO00131.1"/>
    <property type="molecule type" value="Genomic_DNA"/>
</dbReference>
<comment type="subcellular location">
    <subcellularLocation>
        <location evidence="1">Nucleus</location>
    </subcellularLocation>
</comment>
<protein>
    <recommendedName>
        <fullName evidence="7">ORC6 first cyclin-like domain-containing protein</fullName>
    </recommendedName>
</protein>
<evidence type="ECO:0000256" key="5">
    <source>
        <dbReference type="ARBA" id="ARBA00023242"/>
    </source>
</evidence>
<dbReference type="Pfam" id="PF05460">
    <property type="entry name" value="ORC6"/>
    <property type="match status" value="1"/>
</dbReference>
<dbReference type="GO" id="GO:0005664">
    <property type="term" value="C:nuclear origin of replication recognition complex"/>
    <property type="evidence" value="ECO:0007669"/>
    <property type="project" value="InterPro"/>
</dbReference>
<feature type="domain" description="ORC6 first cyclin-like" evidence="7">
    <location>
        <begin position="10"/>
        <end position="83"/>
    </location>
</feature>
<dbReference type="Proteomes" id="UP001187682">
    <property type="component" value="Unassembled WGS sequence"/>
</dbReference>
<dbReference type="GO" id="GO:0006260">
    <property type="term" value="P:DNA replication"/>
    <property type="evidence" value="ECO:0007669"/>
    <property type="project" value="UniProtKB-KW"/>
</dbReference>
<dbReference type="InterPro" id="IPR008721">
    <property type="entry name" value="ORC6_cyclin_first"/>
</dbReference>
<evidence type="ECO:0000256" key="4">
    <source>
        <dbReference type="ARBA" id="ARBA00023125"/>
    </source>
</evidence>
<gene>
    <name evidence="8" type="ORF">DNG_02982</name>
</gene>
<dbReference type="AlphaFoldDB" id="A0AAE8MW33"/>
<feature type="compositionally biased region" description="Polar residues" evidence="6">
    <location>
        <begin position="90"/>
        <end position="99"/>
    </location>
</feature>
<accession>A0AAE8MW33</accession>
<comment type="caution">
    <text evidence="8">The sequence shown here is derived from an EMBL/GenBank/DDBJ whole genome shotgun (WGS) entry which is preliminary data.</text>
</comment>
<evidence type="ECO:0000256" key="3">
    <source>
        <dbReference type="ARBA" id="ARBA00022705"/>
    </source>
</evidence>
<keyword evidence="5" id="KW-0539">Nucleus</keyword>
<keyword evidence="4" id="KW-0238">DNA-binding</keyword>
<evidence type="ECO:0000313" key="8">
    <source>
        <dbReference type="EMBL" id="SPO00131.1"/>
    </source>
</evidence>
<evidence type="ECO:0000259" key="7">
    <source>
        <dbReference type="Pfam" id="PF05460"/>
    </source>
</evidence>
<comment type="similarity">
    <text evidence="2">Belongs to the ORC6 family.</text>
</comment>
<sequence length="389" mass="42882">MSRSIEQNLLSLMPTHGNELPPRLVDTARTLLTQSRQRASTLKADEEIARILKILLDLPPIEPRPPIPPRVYKRLFTHLDNILPGRQPRVQASTPTSKTPESRKALGSGFTRSHPQALDRSVSRSATKVTPKQITLVNTPTKSTSKGFVSKIVPGVGLHPWIRPVLGVLIHEFKQQKWGKIVLGGIQHVVAPGNRRTRDEWVERHLTATVAAIFAGSIYVVDTILSGGEANLQVRAEMLERTMVVMDQARQELDVKGLSDSEFWDGWTPVSEGDVSTAMGLFERDWCDSEWFAALAEMGETARSAAVAEGAASPAAARAGKKRRFGPEEVKVRMRKADTMHHERHNFLSRERREAYAAWKEDVLARIAAAEEAGDTTMAGAAVSAASSE</sequence>